<evidence type="ECO:0000256" key="4">
    <source>
        <dbReference type="ARBA" id="ARBA00022490"/>
    </source>
</evidence>
<dbReference type="SMART" id="SM00841">
    <property type="entry name" value="Elong-fact-P_C"/>
    <property type="match status" value="1"/>
</dbReference>
<dbReference type="NCBIfam" id="NF001810">
    <property type="entry name" value="PRK00529.1"/>
    <property type="match status" value="1"/>
</dbReference>
<dbReference type="FunFam" id="2.30.30.30:FF:000003">
    <property type="entry name" value="Elongation factor P"/>
    <property type="match status" value="1"/>
</dbReference>
<dbReference type="SUPFAM" id="SSF50249">
    <property type="entry name" value="Nucleic acid-binding proteins"/>
    <property type="match status" value="2"/>
</dbReference>
<keyword evidence="4 7" id="KW-0963">Cytoplasm</keyword>
<dbReference type="AlphaFoldDB" id="A0A8A4TQX9"/>
<evidence type="ECO:0000256" key="5">
    <source>
        <dbReference type="ARBA" id="ARBA00022768"/>
    </source>
</evidence>
<evidence type="ECO:0000256" key="8">
    <source>
        <dbReference type="NCBIfam" id="TIGR00038"/>
    </source>
</evidence>
<dbReference type="InterPro" id="IPR013185">
    <property type="entry name" value="Transl_elong_KOW-like"/>
</dbReference>
<feature type="domain" description="Elongation factor P C-terminal" evidence="10">
    <location>
        <begin position="129"/>
        <end position="184"/>
    </location>
</feature>
<evidence type="ECO:0000256" key="9">
    <source>
        <dbReference type="RuleBase" id="RU004389"/>
    </source>
</evidence>
<gene>
    <name evidence="7 12" type="primary">efp</name>
    <name evidence="12" type="ORF">J3U87_05625</name>
</gene>
<dbReference type="Pfam" id="PF09285">
    <property type="entry name" value="Elong-fact-P_C"/>
    <property type="match status" value="1"/>
</dbReference>
<dbReference type="KEGG" id="scor:J3U87_05625"/>
<organism evidence="12 13">
    <name type="scientific">Sulfidibacter corallicola</name>
    <dbReference type="NCBI Taxonomy" id="2818388"/>
    <lineage>
        <taxon>Bacteria</taxon>
        <taxon>Pseudomonadati</taxon>
        <taxon>Acidobacteriota</taxon>
        <taxon>Holophagae</taxon>
        <taxon>Acanthopleuribacterales</taxon>
        <taxon>Acanthopleuribacteraceae</taxon>
        <taxon>Sulfidibacter</taxon>
    </lineage>
</organism>
<comment type="subcellular location">
    <subcellularLocation>
        <location evidence="1 7">Cytoplasm</location>
    </subcellularLocation>
</comment>
<dbReference type="GO" id="GO:0003746">
    <property type="term" value="F:translation elongation factor activity"/>
    <property type="evidence" value="ECO:0007669"/>
    <property type="project" value="UniProtKB-UniRule"/>
</dbReference>
<evidence type="ECO:0000259" key="10">
    <source>
        <dbReference type="SMART" id="SM00841"/>
    </source>
</evidence>
<dbReference type="SUPFAM" id="SSF50104">
    <property type="entry name" value="Translation proteins SH3-like domain"/>
    <property type="match status" value="1"/>
</dbReference>
<dbReference type="InterPro" id="IPR012340">
    <property type="entry name" value="NA-bd_OB-fold"/>
</dbReference>
<dbReference type="FunFam" id="2.40.50.140:FF:000004">
    <property type="entry name" value="Elongation factor P"/>
    <property type="match status" value="1"/>
</dbReference>
<dbReference type="Proteomes" id="UP000663929">
    <property type="component" value="Chromosome"/>
</dbReference>
<evidence type="ECO:0000256" key="6">
    <source>
        <dbReference type="ARBA" id="ARBA00022917"/>
    </source>
</evidence>
<comment type="function">
    <text evidence="7">Involved in peptide bond synthesis. Stimulates efficient translation and peptide-bond synthesis on native or reconstituted 70S ribosomes in vitro. Probably functions indirectly by altering the affinity of the ribosome for aminoacyl-tRNA, thus increasing their reactivity as acceptors for peptidyl transferase.</text>
</comment>
<dbReference type="SMART" id="SM01185">
    <property type="entry name" value="EFP"/>
    <property type="match status" value="1"/>
</dbReference>
<evidence type="ECO:0000256" key="2">
    <source>
        <dbReference type="ARBA" id="ARBA00004815"/>
    </source>
</evidence>
<evidence type="ECO:0000256" key="3">
    <source>
        <dbReference type="ARBA" id="ARBA00009479"/>
    </source>
</evidence>
<reference evidence="12" key="1">
    <citation type="submission" date="2021-03" db="EMBL/GenBank/DDBJ databases">
        <title>Acanthopleuribacteraceae sp. M133.</title>
        <authorList>
            <person name="Wang G."/>
        </authorList>
    </citation>
    <scope>NUCLEOTIDE SEQUENCE</scope>
    <source>
        <strain evidence="12">M133</strain>
    </source>
</reference>
<evidence type="ECO:0000313" key="13">
    <source>
        <dbReference type="Proteomes" id="UP000663929"/>
    </source>
</evidence>
<keyword evidence="6 7" id="KW-0648">Protein biosynthesis</keyword>
<dbReference type="GO" id="GO:0005829">
    <property type="term" value="C:cytosol"/>
    <property type="evidence" value="ECO:0007669"/>
    <property type="project" value="UniProtKB-ARBA"/>
</dbReference>
<name>A0A8A4TQX9_SULCO</name>
<comment type="similarity">
    <text evidence="3 7 9">Belongs to the elongation factor P family.</text>
</comment>
<dbReference type="Gene3D" id="2.40.50.140">
    <property type="entry name" value="Nucleic acid-binding proteins"/>
    <property type="match status" value="2"/>
</dbReference>
<dbReference type="InterPro" id="IPR020599">
    <property type="entry name" value="Transl_elong_fac_P/YeiP"/>
</dbReference>
<dbReference type="PANTHER" id="PTHR30053">
    <property type="entry name" value="ELONGATION FACTOR P"/>
    <property type="match status" value="1"/>
</dbReference>
<protein>
    <recommendedName>
        <fullName evidence="7 8">Elongation factor P</fullName>
        <shortName evidence="7">EF-P</shortName>
    </recommendedName>
</protein>
<dbReference type="InterPro" id="IPR011768">
    <property type="entry name" value="Transl_elongation_fac_P"/>
</dbReference>
<dbReference type="UniPathway" id="UPA00345"/>
<comment type="pathway">
    <text evidence="2 7">Protein biosynthesis; polypeptide chain elongation.</text>
</comment>
<dbReference type="GO" id="GO:0043043">
    <property type="term" value="P:peptide biosynthetic process"/>
    <property type="evidence" value="ECO:0007669"/>
    <property type="project" value="InterPro"/>
</dbReference>
<dbReference type="FunFam" id="2.40.50.140:FF:000009">
    <property type="entry name" value="Elongation factor P"/>
    <property type="match status" value="1"/>
</dbReference>
<proteinExistence type="inferred from homology"/>
<dbReference type="Pfam" id="PF01132">
    <property type="entry name" value="EFP"/>
    <property type="match status" value="1"/>
</dbReference>
<dbReference type="InterPro" id="IPR015365">
    <property type="entry name" value="Elong-fact-P_C"/>
</dbReference>
<feature type="domain" description="Translation elongation factor P/YeiP central" evidence="11">
    <location>
        <begin position="67"/>
        <end position="121"/>
    </location>
</feature>
<dbReference type="CDD" id="cd05794">
    <property type="entry name" value="S1_EF-P_repeat_2"/>
    <property type="match status" value="1"/>
</dbReference>
<dbReference type="InterPro" id="IPR001059">
    <property type="entry name" value="Transl_elong_P/YeiP_cen"/>
</dbReference>
<evidence type="ECO:0000259" key="11">
    <source>
        <dbReference type="SMART" id="SM01185"/>
    </source>
</evidence>
<dbReference type="NCBIfam" id="TIGR00038">
    <property type="entry name" value="efp"/>
    <property type="match status" value="1"/>
</dbReference>
<dbReference type="EMBL" id="CP071793">
    <property type="protein sequence ID" value="QTD51933.1"/>
    <property type="molecule type" value="Genomic_DNA"/>
</dbReference>
<dbReference type="Pfam" id="PF08207">
    <property type="entry name" value="EFP_N"/>
    <property type="match status" value="1"/>
</dbReference>
<dbReference type="RefSeq" id="WP_237382046.1">
    <property type="nucleotide sequence ID" value="NZ_CP071793.1"/>
</dbReference>
<dbReference type="PANTHER" id="PTHR30053:SF12">
    <property type="entry name" value="ELONGATION FACTOR P (EF-P) FAMILY PROTEIN"/>
    <property type="match status" value="1"/>
</dbReference>
<evidence type="ECO:0000256" key="7">
    <source>
        <dbReference type="HAMAP-Rule" id="MF_00141"/>
    </source>
</evidence>
<accession>A0A8A4TQX9</accession>
<dbReference type="CDD" id="cd04470">
    <property type="entry name" value="S1_EF-P_repeat_1"/>
    <property type="match status" value="1"/>
</dbReference>
<evidence type="ECO:0000313" key="12">
    <source>
        <dbReference type="EMBL" id="QTD51933.1"/>
    </source>
</evidence>
<dbReference type="PIRSF" id="PIRSF005901">
    <property type="entry name" value="EF-P"/>
    <property type="match status" value="1"/>
</dbReference>
<keyword evidence="13" id="KW-1185">Reference proteome</keyword>
<dbReference type="HAMAP" id="MF_00141">
    <property type="entry name" value="EF_P"/>
    <property type="match status" value="1"/>
</dbReference>
<evidence type="ECO:0000256" key="1">
    <source>
        <dbReference type="ARBA" id="ARBA00004496"/>
    </source>
</evidence>
<dbReference type="InterPro" id="IPR014722">
    <property type="entry name" value="Rib_uL2_dom2"/>
</dbReference>
<sequence>MIKTDQFRKRLKIEIDGEPYVMVDVDFVRPGKGQGFVRTKLKNLMSGSTVERTFKSNETAKPASVSDNDMQFLYDDGTEFTFMNMQTYDQVAITRETLGDAVNYLYENMIVSVSFFNEMPIGVEVPNFVELEITECEPGIKGNSATNTMKPAIVSSGYRLNVPLFVDQNEWIRIDTRTGDYVERCKRPEGR</sequence>
<keyword evidence="5 7" id="KW-0251">Elongation factor</keyword>
<dbReference type="Gene3D" id="2.30.30.30">
    <property type="match status" value="1"/>
</dbReference>
<dbReference type="InterPro" id="IPR008991">
    <property type="entry name" value="Translation_prot_SH3-like_sf"/>
</dbReference>